<sequence length="138" mass="15348">MHPTLRSLFLCHWDLANGRSSVMVWLKTMRLFAVSVQVRQDVQTHHDVLQQLLNLLIALLRRAWRLGQRHRLKAAMEAVAGEKLGVRGGVGARRSLGGVGGSSLNSRGLWVMSWAWLDTGGRRLTEVCLQPFVAGAIL</sequence>
<proteinExistence type="predicted"/>
<dbReference type="AlphaFoldDB" id="A0AAW1FXM9"/>
<gene>
    <name evidence="1" type="ORF">VZT92_002130</name>
</gene>
<organism evidence="1 2">
    <name type="scientific">Zoarces viviparus</name>
    <name type="common">Viviparous eelpout</name>
    <name type="synonym">Blennius viviparus</name>
    <dbReference type="NCBI Taxonomy" id="48416"/>
    <lineage>
        <taxon>Eukaryota</taxon>
        <taxon>Metazoa</taxon>
        <taxon>Chordata</taxon>
        <taxon>Craniata</taxon>
        <taxon>Vertebrata</taxon>
        <taxon>Euteleostomi</taxon>
        <taxon>Actinopterygii</taxon>
        <taxon>Neopterygii</taxon>
        <taxon>Teleostei</taxon>
        <taxon>Neoteleostei</taxon>
        <taxon>Acanthomorphata</taxon>
        <taxon>Eupercaria</taxon>
        <taxon>Perciformes</taxon>
        <taxon>Cottioidei</taxon>
        <taxon>Zoarcales</taxon>
        <taxon>Zoarcidae</taxon>
        <taxon>Zoarcinae</taxon>
        <taxon>Zoarces</taxon>
    </lineage>
</organism>
<evidence type="ECO:0000313" key="2">
    <source>
        <dbReference type="Proteomes" id="UP001488805"/>
    </source>
</evidence>
<comment type="caution">
    <text evidence="1">The sequence shown here is derived from an EMBL/GenBank/DDBJ whole genome shotgun (WGS) entry which is preliminary data.</text>
</comment>
<name>A0AAW1FXM9_ZOAVI</name>
<evidence type="ECO:0000313" key="1">
    <source>
        <dbReference type="EMBL" id="KAK9539624.1"/>
    </source>
</evidence>
<reference evidence="1 2" key="1">
    <citation type="journal article" date="2024" name="Genome Biol. Evol.">
        <title>Chromosome-level genome assembly of the viviparous eelpout Zoarces viviparus.</title>
        <authorList>
            <person name="Fuhrmann N."/>
            <person name="Brasseur M.V."/>
            <person name="Bakowski C.E."/>
            <person name="Podsiadlowski L."/>
            <person name="Prost S."/>
            <person name="Krehenwinkel H."/>
            <person name="Mayer C."/>
        </authorList>
    </citation>
    <scope>NUCLEOTIDE SEQUENCE [LARGE SCALE GENOMIC DNA]</scope>
    <source>
        <strain evidence="1">NO-MEL_2022_Ind0_liver</strain>
    </source>
</reference>
<dbReference type="Proteomes" id="UP001488805">
    <property type="component" value="Unassembled WGS sequence"/>
</dbReference>
<accession>A0AAW1FXM9</accession>
<keyword evidence="2" id="KW-1185">Reference proteome</keyword>
<dbReference type="EMBL" id="JBCEZU010000013">
    <property type="protein sequence ID" value="KAK9539624.1"/>
    <property type="molecule type" value="Genomic_DNA"/>
</dbReference>
<protein>
    <submittedName>
        <fullName evidence="1">Uncharacterized protein</fullName>
    </submittedName>
</protein>